<dbReference type="AlphaFoldDB" id="A0A6I3XF17"/>
<feature type="chain" id="PRO_5026025037" evidence="1">
    <location>
        <begin position="27"/>
        <end position="181"/>
    </location>
</feature>
<evidence type="ECO:0000313" key="3">
    <source>
        <dbReference type="EMBL" id="MUI12191.1"/>
    </source>
</evidence>
<name>A0A6I3XF17_9BURK</name>
<organism evidence="3 4">
    <name type="scientific">Pseudoduganella dura</name>
    <dbReference type="NCBI Taxonomy" id="321982"/>
    <lineage>
        <taxon>Bacteria</taxon>
        <taxon>Pseudomonadati</taxon>
        <taxon>Pseudomonadota</taxon>
        <taxon>Betaproteobacteria</taxon>
        <taxon>Burkholderiales</taxon>
        <taxon>Oxalobacteraceae</taxon>
        <taxon>Telluria group</taxon>
        <taxon>Pseudoduganella</taxon>
    </lineage>
</organism>
<evidence type="ECO:0000256" key="1">
    <source>
        <dbReference type="SAM" id="SignalP"/>
    </source>
</evidence>
<comment type="caution">
    <text evidence="3">The sequence shown here is derived from an EMBL/GenBank/DDBJ whole genome shotgun (WGS) entry which is preliminary data.</text>
</comment>
<dbReference type="Pfam" id="PF07589">
    <property type="entry name" value="PEP-CTERM"/>
    <property type="match status" value="1"/>
</dbReference>
<keyword evidence="1" id="KW-0732">Signal</keyword>
<accession>A0A6I3XF17</accession>
<feature type="domain" description="Ice-binding protein C-terminal" evidence="2">
    <location>
        <begin position="154"/>
        <end position="176"/>
    </location>
</feature>
<reference evidence="3 4" key="1">
    <citation type="submission" date="2019-11" db="EMBL/GenBank/DDBJ databases">
        <title>Draft Genome Sequences of Six Type Strains of the Genus Massilia.</title>
        <authorList>
            <person name="Miess H."/>
            <person name="Frediansyah A."/>
            <person name="Goeker M."/>
            <person name="Gross H."/>
        </authorList>
    </citation>
    <scope>NUCLEOTIDE SEQUENCE [LARGE SCALE GENOMIC DNA]</scope>
    <source>
        <strain evidence="3 4">DSM 17513</strain>
    </source>
</reference>
<keyword evidence="4" id="KW-1185">Reference proteome</keyword>
<gene>
    <name evidence="3" type="ORF">GJV26_06825</name>
</gene>
<dbReference type="RefSeq" id="WP_155708172.1">
    <property type="nucleotide sequence ID" value="NZ_BMWU01000032.1"/>
</dbReference>
<dbReference type="NCBIfam" id="TIGR02595">
    <property type="entry name" value="PEP_CTERM"/>
    <property type="match status" value="1"/>
</dbReference>
<proteinExistence type="predicted"/>
<dbReference type="Proteomes" id="UP000431684">
    <property type="component" value="Unassembled WGS sequence"/>
</dbReference>
<feature type="signal peptide" evidence="1">
    <location>
        <begin position="1"/>
        <end position="26"/>
    </location>
</feature>
<evidence type="ECO:0000313" key="4">
    <source>
        <dbReference type="Proteomes" id="UP000431684"/>
    </source>
</evidence>
<protein>
    <submittedName>
        <fullName evidence="3">PEP-CTERM sorting domain-containing protein</fullName>
    </submittedName>
</protein>
<evidence type="ECO:0000259" key="2">
    <source>
        <dbReference type="Pfam" id="PF07589"/>
    </source>
</evidence>
<dbReference type="EMBL" id="WNWM01000002">
    <property type="protein sequence ID" value="MUI12191.1"/>
    <property type="molecule type" value="Genomic_DNA"/>
</dbReference>
<sequence>MNITKFFRAAIAATALLVGFAHTAQADIVTWTGDTTAGPTFDRPFADFSDLSPNGPGVRYNTIAFAVDEDGEYAFTLHGLGFDTFLLLYENAFDPNAALTNGVAANDDLLNTRTSGFPAELSAGTQYFAVVTGFEAGEAGQYSLTVSGDGTISAVPEPSAWLMLAFGLTALACRQRCKPQR</sequence>
<dbReference type="OrthoDB" id="8755986at2"/>
<dbReference type="InterPro" id="IPR013424">
    <property type="entry name" value="Ice-binding_C"/>
</dbReference>